<protein>
    <submittedName>
        <fullName evidence="1">Uncharacterized protein</fullName>
    </submittedName>
</protein>
<keyword evidence="2" id="KW-1185">Reference proteome</keyword>
<comment type="caution">
    <text evidence="1">The sequence shown here is derived from an EMBL/GenBank/DDBJ whole genome shotgun (WGS) entry which is preliminary data.</text>
</comment>
<reference evidence="1" key="1">
    <citation type="journal article" date="2019" name="bioRxiv">
        <title>The Genome of the Zebra Mussel, Dreissena polymorpha: A Resource for Invasive Species Research.</title>
        <authorList>
            <person name="McCartney M.A."/>
            <person name="Auch B."/>
            <person name="Kono T."/>
            <person name="Mallez S."/>
            <person name="Zhang Y."/>
            <person name="Obille A."/>
            <person name="Becker A."/>
            <person name="Abrahante J.E."/>
            <person name="Garbe J."/>
            <person name="Badalamenti J.P."/>
            <person name="Herman A."/>
            <person name="Mangelson H."/>
            <person name="Liachko I."/>
            <person name="Sullivan S."/>
            <person name="Sone E.D."/>
            <person name="Koren S."/>
            <person name="Silverstein K.A.T."/>
            <person name="Beckman K.B."/>
            <person name="Gohl D.M."/>
        </authorList>
    </citation>
    <scope>NUCLEOTIDE SEQUENCE</scope>
    <source>
        <strain evidence="1">Duluth1</strain>
        <tissue evidence="1">Whole animal</tissue>
    </source>
</reference>
<evidence type="ECO:0000313" key="1">
    <source>
        <dbReference type="EMBL" id="KAH3781584.1"/>
    </source>
</evidence>
<dbReference type="AlphaFoldDB" id="A0A9D4EJ27"/>
<evidence type="ECO:0000313" key="2">
    <source>
        <dbReference type="Proteomes" id="UP000828390"/>
    </source>
</evidence>
<dbReference type="Proteomes" id="UP000828390">
    <property type="component" value="Unassembled WGS sequence"/>
</dbReference>
<organism evidence="1 2">
    <name type="scientific">Dreissena polymorpha</name>
    <name type="common">Zebra mussel</name>
    <name type="synonym">Mytilus polymorpha</name>
    <dbReference type="NCBI Taxonomy" id="45954"/>
    <lineage>
        <taxon>Eukaryota</taxon>
        <taxon>Metazoa</taxon>
        <taxon>Spiralia</taxon>
        <taxon>Lophotrochozoa</taxon>
        <taxon>Mollusca</taxon>
        <taxon>Bivalvia</taxon>
        <taxon>Autobranchia</taxon>
        <taxon>Heteroconchia</taxon>
        <taxon>Euheterodonta</taxon>
        <taxon>Imparidentia</taxon>
        <taxon>Neoheterodontei</taxon>
        <taxon>Myida</taxon>
        <taxon>Dreissenoidea</taxon>
        <taxon>Dreissenidae</taxon>
        <taxon>Dreissena</taxon>
    </lineage>
</organism>
<proteinExistence type="predicted"/>
<reference evidence="1" key="2">
    <citation type="submission" date="2020-11" db="EMBL/GenBank/DDBJ databases">
        <authorList>
            <person name="McCartney M.A."/>
            <person name="Auch B."/>
            <person name="Kono T."/>
            <person name="Mallez S."/>
            <person name="Becker A."/>
            <person name="Gohl D.M."/>
            <person name="Silverstein K.A.T."/>
            <person name="Koren S."/>
            <person name="Bechman K.B."/>
            <person name="Herman A."/>
            <person name="Abrahante J.E."/>
            <person name="Garbe J."/>
        </authorList>
    </citation>
    <scope>NUCLEOTIDE SEQUENCE</scope>
    <source>
        <strain evidence="1">Duluth1</strain>
        <tissue evidence="1">Whole animal</tissue>
    </source>
</reference>
<name>A0A9D4EJ27_DREPO</name>
<dbReference type="EMBL" id="JAIWYP010000008">
    <property type="protein sequence ID" value="KAH3781584.1"/>
    <property type="molecule type" value="Genomic_DNA"/>
</dbReference>
<gene>
    <name evidence="1" type="ORF">DPMN_159483</name>
</gene>
<accession>A0A9D4EJ27</accession>
<sequence length="71" mass="7974">MLKPEDGQCPTDVSDTQTIEAQYVGEVMKHAIPVLGLLVQGHPHNLDHVMYFLENKMPIVILKVPCNISNY</sequence>